<name>E6Q310_9ZZZZ</name>
<accession>E6Q310</accession>
<protein>
    <submittedName>
        <fullName evidence="1">Uncharacterized protein</fullName>
    </submittedName>
</protein>
<dbReference type="EMBL" id="CABO01000019">
    <property type="protein sequence ID" value="CBI01570.1"/>
    <property type="molecule type" value="Genomic_DNA"/>
</dbReference>
<sequence length="38" mass="4587">MEAYLQDRWKRNFWTGIFSKGNSRLVEDPHGIEETMPF</sequence>
<gene>
    <name evidence="1" type="ORF">CARN4_1891</name>
</gene>
<evidence type="ECO:0000313" key="1">
    <source>
        <dbReference type="EMBL" id="CBI01570.1"/>
    </source>
</evidence>
<dbReference type="AlphaFoldDB" id="E6Q310"/>
<proteinExistence type="predicted"/>
<reference evidence="1" key="1">
    <citation type="submission" date="2009-10" db="EMBL/GenBank/DDBJ databases">
        <title>Diversity of trophic interactions inside an arsenic-rich microbial ecosystem.</title>
        <authorList>
            <person name="Bertin P.N."/>
            <person name="Heinrich-Salmeron A."/>
            <person name="Pelletier E."/>
            <person name="Goulhen-Chollet F."/>
            <person name="Arsene-Ploetze F."/>
            <person name="Gallien S."/>
            <person name="Calteau A."/>
            <person name="Vallenet D."/>
            <person name="Casiot C."/>
            <person name="Chane-Woon-Ming B."/>
            <person name="Giloteaux L."/>
            <person name="Barakat M."/>
            <person name="Bonnefoy V."/>
            <person name="Bruneel O."/>
            <person name="Chandler M."/>
            <person name="Cleiss J."/>
            <person name="Duran R."/>
            <person name="Elbaz-Poulichet F."/>
            <person name="Fonknechten N."/>
            <person name="Lauga B."/>
            <person name="Mornico D."/>
            <person name="Ortet P."/>
            <person name="Schaeffer C."/>
            <person name="Siguier P."/>
            <person name="Alexander Thil Smith A."/>
            <person name="Van Dorsselaer A."/>
            <person name="Weissenbach J."/>
            <person name="Medigue C."/>
            <person name="Le Paslier D."/>
        </authorList>
    </citation>
    <scope>NUCLEOTIDE SEQUENCE</scope>
</reference>
<comment type="caution">
    <text evidence="1">The sequence shown here is derived from an EMBL/GenBank/DDBJ whole genome shotgun (WGS) entry which is preliminary data.</text>
</comment>
<organism evidence="1">
    <name type="scientific">mine drainage metagenome</name>
    <dbReference type="NCBI Taxonomy" id="410659"/>
    <lineage>
        <taxon>unclassified sequences</taxon>
        <taxon>metagenomes</taxon>
        <taxon>ecological metagenomes</taxon>
    </lineage>
</organism>